<dbReference type="EMBL" id="CAJJDN010000001">
    <property type="protein sequence ID" value="CAD8045571.1"/>
    <property type="molecule type" value="Genomic_DNA"/>
</dbReference>
<gene>
    <name evidence="1" type="ORF">PSON_ATCC_30995.1.T0010114</name>
</gene>
<sequence length="74" mass="9093">MKALKQWKYPNSVEISEANHLILKRLAQIDRRPFYNFKEQMKEFRKHLEIVENRKKWFALSRSYSPVASRRKNL</sequence>
<dbReference type="OrthoDB" id="291613at2759"/>
<dbReference type="Proteomes" id="UP000692954">
    <property type="component" value="Unassembled WGS sequence"/>
</dbReference>
<protein>
    <submittedName>
        <fullName evidence="1">Uncharacterized protein</fullName>
    </submittedName>
</protein>
<dbReference type="AlphaFoldDB" id="A0A8S1JTG6"/>
<organism evidence="1 2">
    <name type="scientific">Paramecium sonneborni</name>
    <dbReference type="NCBI Taxonomy" id="65129"/>
    <lineage>
        <taxon>Eukaryota</taxon>
        <taxon>Sar</taxon>
        <taxon>Alveolata</taxon>
        <taxon>Ciliophora</taxon>
        <taxon>Intramacronucleata</taxon>
        <taxon>Oligohymenophorea</taxon>
        <taxon>Peniculida</taxon>
        <taxon>Parameciidae</taxon>
        <taxon>Paramecium</taxon>
    </lineage>
</organism>
<keyword evidence="2" id="KW-1185">Reference proteome</keyword>
<reference evidence="1" key="1">
    <citation type="submission" date="2021-01" db="EMBL/GenBank/DDBJ databases">
        <authorList>
            <consortium name="Genoscope - CEA"/>
            <person name="William W."/>
        </authorList>
    </citation>
    <scope>NUCLEOTIDE SEQUENCE</scope>
</reference>
<proteinExistence type="predicted"/>
<evidence type="ECO:0000313" key="2">
    <source>
        <dbReference type="Proteomes" id="UP000692954"/>
    </source>
</evidence>
<accession>A0A8S1JTG6</accession>
<comment type="caution">
    <text evidence="1">The sequence shown here is derived from an EMBL/GenBank/DDBJ whole genome shotgun (WGS) entry which is preliminary data.</text>
</comment>
<name>A0A8S1JTG6_9CILI</name>
<evidence type="ECO:0000313" key="1">
    <source>
        <dbReference type="EMBL" id="CAD8045571.1"/>
    </source>
</evidence>